<evidence type="ECO:0000313" key="1">
    <source>
        <dbReference type="EMBL" id="CAD7234579.1"/>
    </source>
</evidence>
<name>A0A7R8WPV4_9CRUS</name>
<feature type="non-terminal residue" evidence="1">
    <location>
        <position position="167"/>
    </location>
</feature>
<reference evidence="1" key="1">
    <citation type="submission" date="2020-11" db="EMBL/GenBank/DDBJ databases">
        <authorList>
            <person name="Tran Van P."/>
        </authorList>
    </citation>
    <scope>NUCLEOTIDE SEQUENCE</scope>
</reference>
<sequence length="167" mass="18883">DVSPGLPQIPDYEFRYRYTTKYHWPDILDNETISHGSPLPEKSEGPFGFFSGISLNSSAQQVKECLLVTEISTQSRLSTSKRNGRLTELLRNFLQRGGKSQQRRKISSRKLTRQGARIVVLGLAVRGRRISQKSTTVSFPILGNLGHPNQREERLRNSVIFNLASLT</sequence>
<dbReference type="AlphaFoldDB" id="A0A7R8WPV4"/>
<organism evidence="1">
    <name type="scientific">Cyprideis torosa</name>
    <dbReference type="NCBI Taxonomy" id="163714"/>
    <lineage>
        <taxon>Eukaryota</taxon>
        <taxon>Metazoa</taxon>
        <taxon>Ecdysozoa</taxon>
        <taxon>Arthropoda</taxon>
        <taxon>Crustacea</taxon>
        <taxon>Oligostraca</taxon>
        <taxon>Ostracoda</taxon>
        <taxon>Podocopa</taxon>
        <taxon>Podocopida</taxon>
        <taxon>Cytherocopina</taxon>
        <taxon>Cytheroidea</taxon>
        <taxon>Cytherideidae</taxon>
        <taxon>Cyprideis</taxon>
    </lineage>
</organism>
<proteinExistence type="predicted"/>
<protein>
    <submittedName>
        <fullName evidence="1">Uncharacterized protein</fullName>
    </submittedName>
</protein>
<accession>A0A7R8WPV4</accession>
<feature type="non-terminal residue" evidence="1">
    <location>
        <position position="1"/>
    </location>
</feature>
<gene>
    <name evidence="1" type="ORF">CTOB1V02_LOCUS12395</name>
</gene>
<dbReference type="EMBL" id="OB669124">
    <property type="protein sequence ID" value="CAD7234579.1"/>
    <property type="molecule type" value="Genomic_DNA"/>
</dbReference>